<name>A0A0A9BVG1_ARUDO</name>
<proteinExistence type="predicted"/>
<accession>A0A0A9BVG1</accession>
<reference evidence="1" key="2">
    <citation type="journal article" date="2015" name="Data Brief">
        <title>Shoot transcriptome of the giant reed, Arundo donax.</title>
        <authorList>
            <person name="Barrero R.A."/>
            <person name="Guerrero F.D."/>
            <person name="Moolhuijzen P."/>
            <person name="Goolsby J.A."/>
            <person name="Tidwell J."/>
            <person name="Bellgard S.E."/>
            <person name="Bellgard M.I."/>
        </authorList>
    </citation>
    <scope>NUCLEOTIDE SEQUENCE</scope>
    <source>
        <tissue evidence="1">Shoot tissue taken approximately 20 cm above the soil surface</tissue>
    </source>
</reference>
<dbReference type="EMBL" id="GBRH01232775">
    <property type="protein sequence ID" value="JAD65120.1"/>
    <property type="molecule type" value="Transcribed_RNA"/>
</dbReference>
<organism evidence="1">
    <name type="scientific">Arundo donax</name>
    <name type="common">Giant reed</name>
    <name type="synonym">Donax arundinaceus</name>
    <dbReference type="NCBI Taxonomy" id="35708"/>
    <lineage>
        <taxon>Eukaryota</taxon>
        <taxon>Viridiplantae</taxon>
        <taxon>Streptophyta</taxon>
        <taxon>Embryophyta</taxon>
        <taxon>Tracheophyta</taxon>
        <taxon>Spermatophyta</taxon>
        <taxon>Magnoliopsida</taxon>
        <taxon>Liliopsida</taxon>
        <taxon>Poales</taxon>
        <taxon>Poaceae</taxon>
        <taxon>PACMAD clade</taxon>
        <taxon>Arundinoideae</taxon>
        <taxon>Arundineae</taxon>
        <taxon>Arundo</taxon>
    </lineage>
</organism>
<protein>
    <submittedName>
        <fullName evidence="1">Uncharacterized protein</fullName>
    </submittedName>
</protein>
<reference evidence="1" key="1">
    <citation type="submission" date="2014-09" db="EMBL/GenBank/DDBJ databases">
        <authorList>
            <person name="Magalhaes I.L.F."/>
            <person name="Oliveira U."/>
            <person name="Santos F.R."/>
            <person name="Vidigal T.H.D.A."/>
            <person name="Brescovit A.D."/>
            <person name="Santos A.J."/>
        </authorList>
    </citation>
    <scope>NUCLEOTIDE SEQUENCE</scope>
    <source>
        <tissue evidence="1">Shoot tissue taken approximately 20 cm above the soil surface</tissue>
    </source>
</reference>
<dbReference type="AlphaFoldDB" id="A0A0A9BVG1"/>
<sequence length="20" mass="2121">MSPCNCMDLGLPGSMLHAWG</sequence>
<evidence type="ECO:0000313" key="1">
    <source>
        <dbReference type="EMBL" id="JAD65120.1"/>
    </source>
</evidence>